<dbReference type="AlphaFoldDB" id="A0A439CLF5"/>
<feature type="region of interest" description="Disordered" evidence="1">
    <location>
        <begin position="86"/>
        <end position="108"/>
    </location>
</feature>
<feature type="compositionally biased region" description="Low complexity" evidence="1">
    <location>
        <begin position="46"/>
        <end position="57"/>
    </location>
</feature>
<gene>
    <name evidence="2" type="ORF">EKO27_g12112</name>
</gene>
<reference evidence="2 3" key="1">
    <citation type="submission" date="2018-12" db="EMBL/GenBank/DDBJ databases">
        <title>Draft genome sequence of Xylaria grammica IHI A82.</title>
        <authorList>
            <person name="Buettner E."/>
            <person name="Kellner H."/>
        </authorList>
    </citation>
    <scope>NUCLEOTIDE SEQUENCE [LARGE SCALE GENOMIC DNA]</scope>
    <source>
        <strain evidence="2 3">IHI A82</strain>
    </source>
</reference>
<feature type="region of interest" description="Disordered" evidence="1">
    <location>
        <begin position="1"/>
        <end position="71"/>
    </location>
</feature>
<evidence type="ECO:0000313" key="3">
    <source>
        <dbReference type="Proteomes" id="UP000286045"/>
    </source>
</evidence>
<comment type="caution">
    <text evidence="2">The sequence shown here is derived from an EMBL/GenBank/DDBJ whole genome shotgun (WGS) entry which is preliminary data.</text>
</comment>
<feature type="compositionally biased region" description="Polar residues" evidence="1">
    <location>
        <begin position="1"/>
        <end position="14"/>
    </location>
</feature>
<dbReference type="Proteomes" id="UP000286045">
    <property type="component" value="Unassembled WGS sequence"/>
</dbReference>
<protein>
    <submittedName>
        <fullName evidence="2">Uncharacterized protein</fullName>
    </submittedName>
</protein>
<name>A0A439CLF5_9PEZI</name>
<sequence length="121" mass="13227">MDYLNSSRANTSRNRPYHAQHTAKPAHREPIPHLPPISTLADLLHAHLSPSPSSSAANVPTSPHHPYATNRSADLLEIRLTLPSTSYLRDGSRPGRGRGRGANFNSVPPDIMETYISRATS</sequence>
<evidence type="ECO:0000313" key="2">
    <source>
        <dbReference type="EMBL" id="RWA02992.1"/>
    </source>
</evidence>
<evidence type="ECO:0000256" key="1">
    <source>
        <dbReference type="SAM" id="MobiDB-lite"/>
    </source>
</evidence>
<accession>A0A439CLF5</accession>
<feature type="non-terminal residue" evidence="2">
    <location>
        <position position="121"/>
    </location>
</feature>
<organism evidence="2 3">
    <name type="scientific">Xylaria grammica</name>
    <dbReference type="NCBI Taxonomy" id="363999"/>
    <lineage>
        <taxon>Eukaryota</taxon>
        <taxon>Fungi</taxon>
        <taxon>Dikarya</taxon>
        <taxon>Ascomycota</taxon>
        <taxon>Pezizomycotina</taxon>
        <taxon>Sordariomycetes</taxon>
        <taxon>Xylariomycetidae</taxon>
        <taxon>Xylariales</taxon>
        <taxon>Xylariaceae</taxon>
        <taxon>Xylaria</taxon>
    </lineage>
</organism>
<proteinExistence type="predicted"/>
<keyword evidence="3" id="KW-1185">Reference proteome</keyword>
<dbReference type="EMBL" id="RYZI01001034">
    <property type="protein sequence ID" value="RWA02992.1"/>
    <property type="molecule type" value="Genomic_DNA"/>
</dbReference>